<name>A0A1H6ZD81_9BACT</name>
<reference evidence="2" key="1">
    <citation type="submission" date="2016-10" db="EMBL/GenBank/DDBJ databases">
        <authorList>
            <person name="Varghese N."/>
            <person name="Submissions S."/>
        </authorList>
    </citation>
    <scope>NUCLEOTIDE SEQUENCE [LARGE SCALE GENOMIC DNA]</scope>
    <source>
        <strain evidence="2">IBRC-M 10761</strain>
    </source>
</reference>
<dbReference type="RefSeq" id="WP_092175891.1">
    <property type="nucleotide sequence ID" value="NZ_FNZH01000004.1"/>
</dbReference>
<dbReference type="PANTHER" id="PTHR36195:SF4">
    <property type="entry name" value="DOMAIN PROTEIN, PUTATIVE (AFU_ORTHOLOGUE AFUA_5G01990)-RELATED"/>
    <property type="match status" value="1"/>
</dbReference>
<dbReference type="Proteomes" id="UP000199403">
    <property type="component" value="Unassembled WGS sequence"/>
</dbReference>
<dbReference type="STRING" id="1416801.SAMN05192553_104408"/>
<keyword evidence="2" id="KW-1185">Reference proteome</keyword>
<dbReference type="Gene3D" id="2.40.180.10">
    <property type="entry name" value="Catalase core domain"/>
    <property type="match status" value="1"/>
</dbReference>
<dbReference type="PANTHER" id="PTHR36195">
    <property type="entry name" value="DOMAIN PROTEIN, PUTATIVE (AFU_ORTHOLOGUE AFUA_5G01990)-RELATED-RELATED"/>
    <property type="match status" value="1"/>
</dbReference>
<sequence>MDKLYTEAEEKDIQELIQEMKTFLQATYPEGTVLRNFHPKMHGLLKGTLQVLPDIPPELLQGLFKEPKSYDAWVRLSNAPPKVQSDKPASGRGLAIKVLEVEGEMLEADPIGVPSQNFLLTTSPILSAWNIRLYKKAIRAVLFGFWAQLWFALNPRHWRSIFLTLTHSAKHDNLLSQTYFSGGAFRFGPERYVKFVLHPQDASLGYTLDKPKSDSFLKEQLIHDLDKNTHSFTLCVQVHENESEHPLENTSKVWKAATIPLATLTLPMQNFDTPERIALGEKMEFSPWIGLKDHTPVGGINRARRRVYKELAAFRKTQ</sequence>
<evidence type="ECO:0000313" key="1">
    <source>
        <dbReference type="EMBL" id="SEJ51543.1"/>
    </source>
</evidence>
<protein>
    <recommendedName>
        <fullName evidence="3">Catalase</fullName>
    </recommendedName>
</protein>
<gene>
    <name evidence="1" type="ORF">SAMN05192553_104408</name>
</gene>
<accession>A0A1H6ZD81</accession>
<dbReference type="OrthoDB" id="336698at2"/>
<organism evidence="1 2">
    <name type="scientific">Cyclobacterium xiamenense</name>
    <dbReference type="NCBI Taxonomy" id="1297121"/>
    <lineage>
        <taxon>Bacteria</taxon>
        <taxon>Pseudomonadati</taxon>
        <taxon>Bacteroidota</taxon>
        <taxon>Cytophagia</taxon>
        <taxon>Cytophagales</taxon>
        <taxon>Cyclobacteriaceae</taxon>
        <taxon>Cyclobacterium</taxon>
    </lineage>
</organism>
<dbReference type="SUPFAM" id="SSF56634">
    <property type="entry name" value="Heme-dependent catalase-like"/>
    <property type="match status" value="1"/>
</dbReference>
<dbReference type="GO" id="GO:0020037">
    <property type="term" value="F:heme binding"/>
    <property type="evidence" value="ECO:0007669"/>
    <property type="project" value="InterPro"/>
</dbReference>
<dbReference type="AlphaFoldDB" id="A0A1H6ZD81"/>
<evidence type="ECO:0008006" key="3">
    <source>
        <dbReference type="Google" id="ProtNLM"/>
    </source>
</evidence>
<dbReference type="InterPro" id="IPR020835">
    <property type="entry name" value="Catalase_sf"/>
</dbReference>
<dbReference type="EMBL" id="FNZH01000004">
    <property type="protein sequence ID" value="SEJ51543.1"/>
    <property type="molecule type" value="Genomic_DNA"/>
</dbReference>
<proteinExistence type="predicted"/>
<evidence type="ECO:0000313" key="2">
    <source>
        <dbReference type="Proteomes" id="UP000199403"/>
    </source>
</evidence>